<dbReference type="OrthoDB" id="7067797at2"/>
<protein>
    <submittedName>
        <fullName evidence="1">Uncharacterized protein</fullName>
    </submittedName>
</protein>
<sequence length="129" mass="15311">MKNSYRFEKLIKSELGPTESREDIYSMMQKPILYGDMVKIFDSLADMKSYLNSDCYYVAHNLTARKGKKTIFKGRLYKAKKDDLLNFIFEAIDSDELRELLISPIQAHQKRKVFYCSEDVFYMYTEKQV</sequence>
<name>A0A7Y1F1W7_PSEVE</name>
<dbReference type="KEGG" id="pvr:PverR02_01905"/>
<dbReference type="AlphaFoldDB" id="A0A7Y1F1W7"/>
<proteinExistence type="predicted"/>
<accession>A0A7Y1F1W7</accession>
<organism evidence="1 2">
    <name type="scientific">Pseudomonas veronii</name>
    <dbReference type="NCBI Taxonomy" id="76761"/>
    <lineage>
        <taxon>Bacteria</taxon>
        <taxon>Pseudomonadati</taxon>
        <taxon>Pseudomonadota</taxon>
        <taxon>Gammaproteobacteria</taxon>
        <taxon>Pseudomonadales</taxon>
        <taxon>Pseudomonadaceae</taxon>
        <taxon>Pseudomonas</taxon>
    </lineage>
</organism>
<evidence type="ECO:0000313" key="1">
    <source>
        <dbReference type="EMBL" id="NMX96363.1"/>
    </source>
</evidence>
<reference evidence="1 2" key="1">
    <citation type="journal article" date="2020" name="Front. Microbiol.">
        <title>Genetic Organization of the aprX-lipA2 Operon Affects the Proteolytic Potential of Pseudomonas Species in Milk.</title>
        <authorList>
            <person name="Maier C."/>
            <person name="Huptas C."/>
            <person name="von Neubeck M."/>
            <person name="Scherer S."/>
            <person name="Wenning M."/>
            <person name="Lucking G."/>
        </authorList>
    </citation>
    <scope>NUCLEOTIDE SEQUENCE [LARGE SCALE GENOMIC DNA]</scope>
    <source>
        <strain evidence="1 2">WS 4671</strain>
    </source>
</reference>
<gene>
    <name evidence="1" type="ORF">HBO43_07110</name>
</gene>
<dbReference type="Proteomes" id="UP000552560">
    <property type="component" value="Unassembled WGS sequence"/>
</dbReference>
<comment type="caution">
    <text evidence="1">The sequence shown here is derived from an EMBL/GenBank/DDBJ whole genome shotgun (WGS) entry which is preliminary data.</text>
</comment>
<dbReference type="EMBL" id="JAAQWE010000005">
    <property type="protein sequence ID" value="NMX96363.1"/>
    <property type="molecule type" value="Genomic_DNA"/>
</dbReference>
<evidence type="ECO:0000313" key="2">
    <source>
        <dbReference type="Proteomes" id="UP000552560"/>
    </source>
</evidence>